<dbReference type="AlphaFoldDB" id="A0A066XGL8"/>
<dbReference type="STRING" id="1173701.A0A066XGL8"/>
<feature type="region of interest" description="Disordered" evidence="1">
    <location>
        <begin position="289"/>
        <end position="313"/>
    </location>
</feature>
<evidence type="ECO:0000313" key="2">
    <source>
        <dbReference type="EMBL" id="KDN64896.1"/>
    </source>
</evidence>
<feature type="region of interest" description="Disordered" evidence="1">
    <location>
        <begin position="375"/>
        <end position="395"/>
    </location>
</feature>
<dbReference type="HOGENOM" id="CLU_576184_0_0_1"/>
<dbReference type="Proteomes" id="UP000027238">
    <property type="component" value="Unassembled WGS sequence"/>
</dbReference>
<feature type="compositionally biased region" description="Basic and acidic residues" evidence="1">
    <location>
        <begin position="432"/>
        <end position="441"/>
    </location>
</feature>
<organism evidence="2 3">
    <name type="scientific">Colletotrichum sublineola</name>
    <name type="common">Sorghum anthracnose fungus</name>
    <dbReference type="NCBI Taxonomy" id="1173701"/>
    <lineage>
        <taxon>Eukaryota</taxon>
        <taxon>Fungi</taxon>
        <taxon>Dikarya</taxon>
        <taxon>Ascomycota</taxon>
        <taxon>Pezizomycotina</taxon>
        <taxon>Sordariomycetes</taxon>
        <taxon>Hypocreomycetidae</taxon>
        <taxon>Glomerellales</taxon>
        <taxon>Glomerellaceae</taxon>
        <taxon>Colletotrichum</taxon>
        <taxon>Colletotrichum graminicola species complex</taxon>
    </lineage>
</organism>
<feature type="region of interest" description="Disordered" evidence="1">
    <location>
        <begin position="458"/>
        <end position="484"/>
    </location>
</feature>
<comment type="caution">
    <text evidence="2">The sequence shown here is derived from an EMBL/GenBank/DDBJ whole genome shotgun (WGS) entry which is preliminary data.</text>
</comment>
<evidence type="ECO:0008006" key="4">
    <source>
        <dbReference type="Google" id="ProtNLM"/>
    </source>
</evidence>
<reference evidence="3" key="1">
    <citation type="journal article" date="2014" name="Genome Announc.">
        <title>Draft genome sequence of Colletotrichum sublineola, a destructive pathogen of cultivated sorghum.</title>
        <authorList>
            <person name="Baroncelli R."/>
            <person name="Sanz-Martin J.M."/>
            <person name="Rech G.E."/>
            <person name="Sukno S.A."/>
            <person name="Thon M.R."/>
        </authorList>
    </citation>
    <scope>NUCLEOTIDE SEQUENCE [LARGE SCALE GENOMIC DNA]</scope>
    <source>
        <strain evidence="3">TX430BB</strain>
    </source>
</reference>
<dbReference type="OrthoDB" id="5365701at2759"/>
<name>A0A066XGL8_COLSU</name>
<evidence type="ECO:0000256" key="1">
    <source>
        <dbReference type="SAM" id="MobiDB-lite"/>
    </source>
</evidence>
<dbReference type="OMA" id="RCIHIAK"/>
<feature type="region of interest" description="Disordered" evidence="1">
    <location>
        <begin position="414"/>
        <end position="441"/>
    </location>
</feature>
<feature type="compositionally biased region" description="Basic and acidic residues" evidence="1">
    <location>
        <begin position="375"/>
        <end position="386"/>
    </location>
</feature>
<dbReference type="EMBL" id="JMSE01001087">
    <property type="protein sequence ID" value="KDN64896.1"/>
    <property type="molecule type" value="Genomic_DNA"/>
</dbReference>
<protein>
    <recommendedName>
        <fullName evidence="4">Fungal N-terminal domain-containing protein</fullName>
    </recommendedName>
</protein>
<proteinExistence type="predicted"/>
<accession>A0A066XGL8</accession>
<evidence type="ECO:0000313" key="3">
    <source>
        <dbReference type="Proteomes" id="UP000027238"/>
    </source>
</evidence>
<keyword evidence="3" id="KW-1185">Reference proteome</keyword>
<gene>
    <name evidence="2" type="ORF">CSUB01_09970</name>
</gene>
<sequence>MDPLTIVTGAASLAGAVLKASFKIKEIIDVYDDAPQSIADIAEEVHTVQIALRQVESVVSQDPDTIERLGLEDVFTIAVNGCHATLLSISKEYENLFLRSDWKAKIMVLWKEGEMVRLLGRLDRKKATLTLLTQTLNLRSTQDIKTILTQHQPTLNAAKRDVKEPAAYYPEFRSASPNSMDEGSAVGIPRNRDSVLSITEFDFDHDLINTKTYRRALQRYVANKREDSISPQEKEETPACKESLNTLLEEEDNTGDLIEFSTCTSTLRPPSSQATTICPDLEGIQFDIRPTTPPKEHTTSPLGSLGLDRSKIGPVPNMLETSQDAKTRKHFPPIVTDKGLPKHLMAGLVAEKYHRRKKQGKLAFLDTCSPLQQKHDISPSHKHIEDSSSSSSTLNGMTLSMCDAYQLDTKLQKLGRRQNCSRPAHQRRRHGKEGLHTRGSEDFTMALSSLDSVTEALQRLGLPPPPPQPPRAFGRERRRRKQAA</sequence>
<dbReference type="eggNOG" id="ENOG502SCN1">
    <property type="taxonomic scope" value="Eukaryota"/>
</dbReference>